<keyword evidence="1" id="KW-1133">Transmembrane helix</keyword>
<reference evidence="3" key="1">
    <citation type="submission" date="2018-04" db="EMBL/GenBank/DDBJ databases">
        <authorList>
            <person name="Cornet L."/>
        </authorList>
    </citation>
    <scope>NUCLEOTIDE SEQUENCE [LARGE SCALE GENOMIC DNA]</scope>
</reference>
<sequence length="158" mass="17426">MNPETIEAIKPWLNFIHPIAMWGIFALTLYAGYLGYQHRQTRLATGEEKKELIKGKFLARHHQSGSLLLALMVIASLGGMASTYINNGKLFFGPHLLVGLGMMGLIATSASMVPFMQKGNDTARYTHISLNAVLVGLFSWQAWSGVQIVQKLLTTMFG</sequence>
<evidence type="ECO:0000256" key="1">
    <source>
        <dbReference type="SAM" id="Phobius"/>
    </source>
</evidence>
<accession>A0A2W4TW87</accession>
<protein>
    <submittedName>
        <fullName evidence="2">DUF4079 domain-containing protein</fullName>
    </submittedName>
</protein>
<dbReference type="Proteomes" id="UP000249354">
    <property type="component" value="Unassembled WGS sequence"/>
</dbReference>
<organism evidence="2 3">
    <name type="scientific">Leptolyngbya foveolarum</name>
    <dbReference type="NCBI Taxonomy" id="47253"/>
    <lineage>
        <taxon>Bacteria</taxon>
        <taxon>Bacillati</taxon>
        <taxon>Cyanobacteriota</taxon>
        <taxon>Cyanophyceae</taxon>
        <taxon>Leptolyngbyales</taxon>
        <taxon>Leptolyngbyaceae</taxon>
        <taxon>Leptolyngbya group</taxon>
        <taxon>Leptolyngbya</taxon>
    </lineage>
</organism>
<evidence type="ECO:0000313" key="3">
    <source>
        <dbReference type="Proteomes" id="UP000249354"/>
    </source>
</evidence>
<feature type="transmembrane region" description="Helical" evidence="1">
    <location>
        <begin position="12"/>
        <end position="33"/>
    </location>
</feature>
<gene>
    <name evidence="2" type="ORF">DCF25_18505</name>
</gene>
<dbReference type="Pfam" id="PF13301">
    <property type="entry name" value="DUF4079"/>
    <property type="match status" value="1"/>
</dbReference>
<dbReference type="AlphaFoldDB" id="A0A2W4TW87"/>
<reference evidence="2 3" key="2">
    <citation type="submission" date="2018-06" db="EMBL/GenBank/DDBJ databases">
        <title>Metagenomic assembly of (sub)arctic Cyanobacteria and their associated microbiome from non-axenic cultures.</title>
        <authorList>
            <person name="Baurain D."/>
        </authorList>
    </citation>
    <scope>NUCLEOTIDE SEQUENCE [LARGE SCALE GENOMIC DNA]</scope>
    <source>
        <strain evidence="2">ULC129bin1</strain>
    </source>
</reference>
<keyword evidence="1" id="KW-0812">Transmembrane</keyword>
<keyword evidence="1" id="KW-0472">Membrane</keyword>
<dbReference type="EMBL" id="QBMC01000165">
    <property type="protein sequence ID" value="PZO11924.1"/>
    <property type="molecule type" value="Genomic_DNA"/>
</dbReference>
<evidence type="ECO:0000313" key="2">
    <source>
        <dbReference type="EMBL" id="PZO11924.1"/>
    </source>
</evidence>
<name>A0A2W4TW87_9CYAN</name>
<dbReference type="PANTHER" id="PTHR34679">
    <property type="match status" value="1"/>
</dbReference>
<comment type="caution">
    <text evidence="2">The sequence shown here is derived from an EMBL/GenBank/DDBJ whole genome shotgun (WGS) entry which is preliminary data.</text>
</comment>
<dbReference type="InterPro" id="IPR025067">
    <property type="entry name" value="DUF4079"/>
</dbReference>
<proteinExistence type="predicted"/>
<dbReference type="PANTHER" id="PTHR34679:SF2">
    <property type="entry name" value="OS02G0122500 PROTEIN"/>
    <property type="match status" value="1"/>
</dbReference>
<feature type="transmembrane region" description="Helical" evidence="1">
    <location>
        <begin position="66"/>
        <end position="85"/>
    </location>
</feature>
<feature type="transmembrane region" description="Helical" evidence="1">
    <location>
        <begin position="125"/>
        <end position="143"/>
    </location>
</feature>
<feature type="transmembrane region" description="Helical" evidence="1">
    <location>
        <begin position="91"/>
        <end position="113"/>
    </location>
</feature>